<gene>
    <name evidence="1" type="ORF">EZ456_20855</name>
</gene>
<keyword evidence="2" id="KW-1185">Reference proteome</keyword>
<dbReference type="AlphaFoldDB" id="A0A4R0PLJ7"/>
<dbReference type="RefSeq" id="WP_131533518.1">
    <property type="nucleotide sequence ID" value="NZ_SJSO01000023.1"/>
</dbReference>
<sequence>MKNYLNIQRHALSGYFERVALESRFYATHISLLMALFYYSDSDAPEKTFQVSRPKLMRFSRIRSIATYHKNIKDLVEYGYIEYNPSWHPQRGTRVRFIIEIPNHP</sequence>
<evidence type="ECO:0008006" key="3">
    <source>
        <dbReference type="Google" id="ProtNLM"/>
    </source>
</evidence>
<dbReference type="Proteomes" id="UP000293925">
    <property type="component" value="Unassembled WGS sequence"/>
</dbReference>
<dbReference type="EMBL" id="SJSO01000023">
    <property type="protein sequence ID" value="TCD18948.1"/>
    <property type="molecule type" value="Genomic_DNA"/>
</dbReference>
<protein>
    <recommendedName>
        <fullName evidence="3">Helix-turn-helix domain-containing protein</fullName>
    </recommendedName>
</protein>
<organism evidence="1 2">
    <name type="scientific">Pedobacter psychrodurus</name>
    <dbReference type="NCBI Taxonomy" id="2530456"/>
    <lineage>
        <taxon>Bacteria</taxon>
        <taxon>Pseudomonadati</taxon>
        <taxon>Bacteroidota</taxon>
        <taxon>Sphingobacteriia</taxon>
        <taxon>Sphingobacteriales</taxon>
        <taxon>Sphingobacteriaceae</taxon>
        <taxon>Pedobacter</taxon>
    </lineage>
</organism>
<evidence type="ECO:0000313" key="2">
    <source>
        <dbReference type="Proteomes" id="UP000293925"/>
    </source>
</evidence>
<evidence type="ECO:0000313" key="1">
    <source>
        <dbReference type="EMBL" id="TCD18948.1"/>
    </source>
</evidence>
<dbReference type="OrthoDB" id="1442826at2"/>
<proteinExistence type="predicted"/>
<reference evidence="1 2" key="1">
    <citation type="submission" date="2019-02" db="EMBL/GenBank/DDBJ databases">
        <title>Pedobacter sp. RP-3-21 sp. nov., isolated from Arctic soil.</title>
        <authorList>
            <person name="Dahal R.H."/>
        </authorList>
    </citation>
    <scope>NUCLEOTIDE SEQUENCE [LARGE SCALE GENOMIC DNA]</scope>
    <source>
        <strain evidence="1 2">RP-3-21</strain>
    </source>
</reference>
<accession>A0A4R0PLJ7</accession>
<name>A0A4R0PLJ7_9SPHI</name>
<comment type="caution">
    <text evidence="1">The sequence shown here is derived from an EMBL/GenBank/DDBJ whole genome shotgun (WGS) entry which is preliminary data.</text>
</comment>